<evidence type="ECO:0000313" key="2">
    <source>
        <dbReference type="EMBL" id="MDQ0202829.1"/>
    </source>
</evidence>
<organism evidence="2 3">
    <name type="scientific">Pectinatus haikarae</name>
    <dbReference type="NCBI Taxonomy" id="349096"/>
    <lineage>
        <taxon>Bacteria</taxon>
        <taxon>Bacillati</taxon>
        <taxon>Bacillota</taxon>
        <taxon>Negativicutes</taxon>
        <taxon>Selenomonadales</taxon>
        <taxon>Selenomonadaceae</taxon>
        <taxon>Pectinatus</taxon>
    </lineage>
</organism>
<keyword evidence="2" id="KW-0282">Flagellum</keyword>
<evidence type="ECO:0000256" key="1">
    <source>
        <dbReference type="ARBA" id="ARBA00022795"/>
    </source>
</evidence>
<dbReference type="SUPFAM" id="SSF140566">
    <property type="entry name" value="FlgN-like"/>
    <property type="match status" value="1"/>
</dbReference>
<dbReference type="InterPro" id="IPR036679">
    <property type="entry name" value="FlgN-like_sf"/>
</dbReference>
<accession>A0ABT9Y6P7</accession>
<dbReference type="Gene3D" id="1.20.58.300">
    <property type="entry name" value="FlgN-like"/>
    <property type="match status" value="1"/>
</dbReference>
<protein>
    <submittedName>
        <fullName evidence="2">Flagellar biosynthesis/type III secretory pathway chaperone</fullName>
    </submittedName>
</protein>
<reference evidence="2 3" key="1">
    <citation type="submission" date="2023-07" db="EMBL/GenBank/DDBJ databases">
        <title>Genomic Encyclopedia of Type Strains, Phase IV (KMG-IV): sequencing the most valuable type-strain genomes for metagenomic binning, comparative biology and taxonomic classification.</title>
        <authorList>
            <person name="Goeker M."/>
        </authorList>
    </citation>
    <scope>NUCLEOTIDE SEQUENCE [LARGE SCALE GENOMIC DNA]</scope>
    <source>
        <strain evidence="2 3">DSM 16980</strain>
    </source>
</reference>
<sequence>MKLTKIYDELFLLNEKKRSAVLDIDMHILDMIVDEEQKLTDIIMKVEKERQDILKKMAAKNALVNKLSNSKTLTMVCPTEYKEKFLTANEKLSNAVKRTADINETNRLLLRGALTAVNININALVQMKAEPNYKENGNQQFFPQNKNLDFKV</sequence>
<keyword evidence="2" id="KW-0966">Cell projection</keyword>
<dbReference type="Proteomes" id="UP001239167">
    <property type="component" value="Unassembled WGS sequence"/>
</dbReference>
<name>A0ABT9Y6P7_9FIRM</name>
<keyword evidence="1" id="KW-1005">Bacterial flagellum biogenesis</keyword>
<proteinExistence type="predicted"/>
<dbReference type="InterPro" id="IPR007809">
    <property type="entry name" value="FlgN-like"/>
</dbReference>
<dbReference type="Pfam" id="PF05130">
    <property type="entry name" value="FlgN"/>
    <property type="match status" value="1"/>
</dbReference>
<keyword evidence="3" id="KW-1185">Reference proteome</keyword>
<dbReference type="EMBL" id="JAUSUE010000002">
    <property type="protein sequence ID" value="MDQ0202829.1"/>
    <property type="molecule type" value="Genomic_DNA"/>
</dbReference>
<evidence type="ECO:0000313" key="3">
    <source>
        <dbReference type="Proteomes" id="UP001239167"/>
    </source>
</evidence>
<keyword evidence="2" id="KW-0969">Cilium</keyword>
<gene>
    <name evidence="2" type="ORF">J2S01_000522</name>
</gene>
<comment type="caution">
    <text evidence="2">The sequence shown here is derived from an EMBL/GenBank/DDBJ whole genome shotgun (WGS) entry which is preliminary data.</text>
</comment>